<evidence type="ECO:0000256" key="2">
    <source>
        <dbReference type="PROSITE-ProRule" id="PRU01091"/>
    </source>
</evidence>
<dbReference type="AlphaFoldDB" id="A0A0C2NAU3"/>
<dbReference type="Gene3D" id="1.10.10.10">
    <property type="entry name" value="Winged helix-like DNA-binding domain superfamily/Winged helix DNA-binding domain"/>
    <property type="match status" value="1"/>
</dbReference>
<dbReference type="GO" id="GO:0006355">
    <property type="term" value="P:regulation of DNA-templated transcription"/>
    <property type="evidence" value="ECO:0007669"/>
    <property type="project" value="InterPro"/>
</dbReference>
<proteinExistence type="predicted"/>
<feature type="domain" description="OmpR/PhoB-type" evidence="4">
    <location>
        <begin position="1"/>
        <end position="74"/>
    </location>
</feature>
<dbReference type="STRING" id="1461322.OJ16_15275"/>
<accession>A0A0C2NAU3</accession>
<evidence type="ECO:0000259" key="4">
    <source>
        <dbReference type="PROSITE" id="PS51755"/>
    </source>
</evidence>
<keyword evidence="1 2" id="KW-0238">DNA-binding</keyword>
<evidence type="ECO:0000313" key="6">
    <source>
        <dbReference type="Proteomes" id="UP000031672"/>
    </source>
</evidence>
<dbReference type="CDD" id="cd00383">
    <property type="entry name" value="trans_reg_C"/>
    <property type="match status" value="1"/>
</dbReference>
<evidence type="ECO:0000256" key="1">
    <source>
        <dbReference type="ARBA" id="ARBA00023125"/>
    </source>
</evidence>
<dbReference type="Proteomes" id="UP000031672">
    <property type="component" value="Unassembled WGS sequence"/>
</dbReference>
<dbReference type="SMART" id="SM00862">
    <property type="entry name" value="Trans_reg_C"/>
    <property type="match status" value="1"/>
</dbReference>
<keyword evidence="3" id="KW-1133">Transmembrane helix</keyword>
<name>A0A0C2NAU3_9VIBR</name>
<keyword evidence="6" id="KW-1185">Reference proteome</keyword>
<sequence length="182" mass="21152">MRLLTPKQFRLLRCLYDAHPRVIQKEQIIDYVWESRPTSTESLPQLINRTRQVIGDDDKKILVNEPGVGYHLNFTLSLGDDLDSTPLQLTESPVVPQSKRSILWLTILAIASVFTLFNTWGAVEALYYKVTFHQMINSTPYPHIETRDDGKSVVTIDGYRCVYEKEKYFMHCTKSTHFVERN</sequence>
<protein>
    <recommendedName>
        <fullName evidence="4">OmpR/PhoB-type domain-containing protein</fullName>
    </recommendedName>
</protein>
<keyword evidence="3" id="KW-0812">Transmembrane</keyword>
<dbReference type="SUPFAM" id="SSF46894">
    <property type="entry name" value="C-terminal effector domain of the bipartite response regulators"/>
    <property type="match status" value="1"/>
</dbReference>
<evidence type="ECO:0000256" key="3">
    <source>
        <dbReference type="SAM" id="Phobius"/>
    </source>
</evidence>
<keyword evidence="3" id="KW-0472">Membrane</keyword>
<dbReference type="InterPro" id="IPR036388">
    <property type="entry name" value="WH-like_DNA-bd_sf"/>
</dbReference>
<dbReference type="GO" id="GO:0000160">
    <property type="term" value="P:phosphorelay signal transduction system"/>
    <property type="evidence" value="ECO:0007669"/>
    <property type="project" value="InterPro"/>
</dbReference>
<gene>
    <name evidence="5" type="ORF">OJ16_15275</name>
</gene>
<feature type="DNA-binding region" description="OmpR/PhoB-type" evidence="2">
    <location>
        <begin position="1"/>
        <end position="74"/>
    </location>
</feature>
<comment type="caution">
    <text evidence="5">The sequence shown here is derived from an EMBL/GenBank/DDBJ whole genome shotgun (WGS) entry which is preliminary data.</text>
</comment>
<dbReference type="InterPro" id="IPR001867">
    <property type="entry name" value="OmpR/PhoB-type_DNA-bd"/>
</dbReference>
<dbReference type="EMBL" id="JTKH01000024">
    <property type="protein sequence ID" value="KII76746.1"/>
    <property type="molecule type" value="Genomic_DNA"/>
</dbReference>
<dbReference type="PROSITE" id="PS51755">
    <property type="entry name" value="OMPR_PHOB"/>
    <property type="match status" value="1"/>
</dbReference>
<dbReference type="Pfam" id="PF00486">
    <property type="entry name" value="Trans_reg_C"/>
    <property type="match status" value="1"/>
</dbReference>
<feature type="transmembrane region" description="Helical" evidence="3">
    <location>
        <begin position="102"/>
        <end position="123"/>
    </location>
</feature>
<reference evidence="5 6" key="1">
    <citation type="submission" date="2014-11" db="EMBL/GenBank/DDBJ databases">
        <title>Draft Genome Sequence of Vibrio piscirenalis strains CECT 8603T and CECT 8604, two marine Gammaproteobacterium isolated from cultured gilthead sea bream (Sparus aurata).</title>
        <authorList>
            <person name="Arahal D.R."/>
            <person name="Rodrigo-Torres L."/>
            <person name="Lucena T."/>
            <person name="Pujalte M.J."/>
        </authorList>
    </citation>
    <scope>NUCLEOTIDE SEQUENCE [LARGE SCALE GENOMIC DNA]</scope>
    <source>
        <strain evidence="5 6">DCR 1-4-2</strain>
    </source>
</reference>
<organism evidence="5 6">
    <name type="scientific">Vibrio renipiscarius</name>
    <dbReference type="NCBI Taxonomy" id="1461322"/>
    <lineage>
        <taxon>Bacteria</taxon>
        <taxon>Pseudomonadati</taxon>
        <taxon>Pseudomonadota</taxon>
        <taxon>Gammaproteobacteria</taxon>
        <taxon>Vibrionales</taxon>
        <taxon>Vibrionaceae</taxon>
        <taxon>Vibrio</taxon>
    </lineage>
</organism>
<accession>A0A0C2JK90</accession>
<dbReference type="InterPro" id="IPR016032">
    <property type="entry name" value="Sig_transdc_resp-reg_C-effctor"/>
</dbReference>
<dbReference type="GO" id="GO:0003677">
    <property type="term" value="F:DNA binding"/>
    <property type="evidence" value="ECO:0007669"/>
    <property type="project" value="UniProtKB-UniRule"/>
</dbReference>
<evidence type="ECO:0000313" key="5">
    <source>
        <dbReference type="EMBL" id="KII76746.1"/>
    </source>
</evidence>